<protein>
    <submittedName>
        <fullName evidence="3">Uncharacterized protein</fullName>
    </submittedName>
</protein>
<evidence type="ECO:0000256" key="1">
    <source>
        <dbReference type="SAM" id="MobiDB-lite"/>
    </source>
</evidence>
<dbReference type="EMBL" id="JAACXV010015347">
    <property type="protein sequence ID" value="KAF7264974.1"/>
    <property type="molecule type" value="Genomic_DNA"/>
</dbReference>
<evidence type="ECO:0000313" key="3">
    <source>
        <dbReference type="EMBL" id="KAF7264975.1"/>
    </source>
</evidence>
<feature type="region of interest" description="Disordered" evidence="1">
    <location>
        <begin position="1"/>
        <end position="34"/>
    </location>
</feature>
<dbReference type="EMBL" id="JAACXV010015345">
    <property type="protein sequence ID" value="KAF7264975.1"/>
    <property type="molecule type" value="Genomic_DNA"/>
</dbReference>
<dbReference type="Proteomes" id="UP000625711">
    <property type="component" value="Unassembled WGS sequence"/>
</dbReference>
<name>A0A834M334_RHYFE</name>
<reference evidence="3" key="1">
    <citation type="submission" date="2020-08" db="EMBL/GenBank/DDBJ databases">
        <title>Genome sequencing and assembly of the red palm weevil Rhynchophorus ferrugineus.</title>
        <authorList>
            <person name="Dias G.B."/>
            <person name="Bergman C.M."/>
            <person name="Manee M."/>
        </authorList>
    </citation>
    <scope>NUCLEOTIDE SEQUENCE</scope>
    <source>
        <strain evidence="3">AA-2017</strain>
        <tissue evidence="3">Whole larva</tissue>
    </source>
</reference>
<evidence type="ECO:0000313" key="4">
    <source>
        <dbReference type="Proteomes" id="UP000625711"/>
    </source>
</evidence>
<gene>
    <name evidence="3" type="ORF">GWI33_021789</name>
    <name evidence="2" type="ORF">GWI33_021790</name>
</gene>
<keyword evidence="4" id="KW-1185">Reference proteome</keyword>
<dbReference type="AlphaFoldDB" id="A0A834M334"/>
<proteinExistence type="predicted"/>
<organism evidence="3 4">
    <name type="scientific">Rhynchophorus ferrugineus</name>
    <name type="common">Red palm weevil</name>
    <name type="synonym">Curculio ferrugineus</name>
    <dbReference type="NCBI Taxonomy" id="354439"/>
    <lineage>
        <taxon>Eukaryota</taxon>
        <taxon>Metazoa</taxon>
        <taxon>Ecdysozoa</taxon>
        <taxon>Arthropoda</taxon>
        <taxon>Hexapoda</taxon>
        <taxon>Insecta</taxon>
        <taxon>Pterygota</taxon>
        <taxon>Neoptera</taxon>
        <taxon>Endopterygota</taxon>
        <taxon>Coleoptera</taxon>
        <taxon>Polyphaga</taxon>
        <taxon>Cucujiformia</taxon>
        <taxon>Curculionidae</taxon>
        <taxon>Dryophthorinae</taxon>
        <taxon>Rhynchophorus</taxon>
    </lineage>
</organism>
<feature type="region of interest" description="Disordered" evidence="1">
    <location>
        <begin position="63"/>
        <end position="84"/>
    </location>
</feature>
<sequence>MATNCVLLPMRPGKNSAHSPTRRTPPDGPDPSSLLPRAFVRIAGLRKSDDLDLGVSPELDGWAAKQGAIATTSSKPEPDREPPI</sequence>
<comment type="caution">
    <text evidence="3">The sequence shown here is derived from an EMBL/GenBank/DDBJ whole genome shotgun (WGS) entry which is preliminary data.</text>
</comment>
<evidence type="ECO:0000313" key="2">
    <source>
        <dbReference type="EMBL" id="KAF7264974.1"/>
    </source>
</evidence>
<accession>A0A834M334</accession>